<evidence type="ECO:0000259" key="6">
    <source>
        <dbReference type="PROSITE" id="PS51186"/>
    </source>
</evidence>
<sequence>MEAEIRSLESKDDRSSFDCGVPSLNDWLQRTAKQHQEKNLSRTFVAILPGDPSGIAGYYALAATSVGTAGMSGKKLPRNVSAVLLARLAVDRNHKGQGLGEYLLMHALDSIVGTAKTIGVQCVIVDAINDDAARFYKKYGFEPLTDQPLTLFLPVASIPEPDTEPE</sequence>
<reference evidence="7" key="1">
    <citation type="submission" date="2016-01" db="EMBL/GenBank/DDBJ databases">
        <authorList>
            <person name="Peeters C."/>
        </authorList>
    </citation>
    <scope>NUCLEOTIDE SEQUENCE [LARGE SCALE GENOMIC DNA]</scope>
    <source>
        <strain evidence="7">LMG 29318</strain>
    </source>
</reference>
<evidence type="ECO:0000313" key="7">
    <source>
        <dbReference type="EMBL" id="SAK52816.1"/>
    </source>
</evidence>
<keyword evidence="1" id="KW-0678">Repressor</keyword>
<dbReference type="Pfam" id="PF13508">
    <property type="entry name" value="Acetyltransf_7"/>
    <property type="match status" value="1"/>
</dbReference>
<evidence type="ECO:0000256" key="3">
    <source>
        <dbReference type="ARBA" id="ARBA00022679"/>
    </source>
</evidence>
<feature type="domain" description="N-acetyltransferase" evidence="6">
    <location>
        <begin position="3"/>
        <end position="159"/>
    </location>
</feature>
<accession>A0A158A5A7</accession>
<comment type="caution">
    <text evidence="7">The sequence shown here is derived from an EMBL/GenBank/DDBJ whole genome shotgun (WGS) entry which is preliminary data.</text>
</comment>
<dbReference type="Gene3D" id="3.40.630.30">
    <property type="match status" value="1"/>
</dbReference>
<organism evidence="7 8">
    <name type="scientific">Caballeronia catudaia</name>
    <dbReference type="NCBI Taxonomy" id="1777136"/>
    <lineage>
        <taxon>Bacteria</taxon>
        <taxon>Pseudomonadati</taxon>
        <taxon>Pseudomonadota</taxon>
        <taxon>Betaproteobacteria</taxon>
        <taxon>Burkholderiales</taxon>
        <taxon>Burkholderiaceae</taxon>
        <taxon>Caballeronia</taxon>
    </lineage>
</organism>
<dbReference type="PANTHER" id="PTHR36449:SF1">
    <property type="entry name" value="ACETYLTRANSFERASE"/>
    <property type="match status" value="1"/>
</dbReference>
<dbReference type="PROSITE" id="PS51186">
    <property type="entry name" value="GNAT"/>
    <property type="match status" value="1"/>
</dbReference>
<evidence type="ECO:0000256" key="5">
    <source>
        <dbReference type="ARBA" id="ARBA00049880"/>
    </source>
</evidence>
<dbReference type="InterPro" id="IPR000182">
    <property type="entry name" value="GNAT_dom"/>
</dbReference>
<gene>
    <name evidence="7" type="ORF">AWB75_01745</name>
</gene>
<evidence type="ECO:0000313" key="8">
    <source>
        <dbReference type="Proteomes" id="UP000054870"/>
    </source>
</evidence>
<evidence type="ECO:0000256" key="4">
    <source>
        <dbReference type="ARBA" id="ARBA00023315"/>
    </source>
</evidence>
<keyword evidence="3" id="KW-0808">Transferase</keyword>
<dbReference type="Proteomes" id="UP000054870">
    <property type="component" value="Unassembled WGS sequence"/>
</dbReference>
<dbReference type="InterPro" id="IPR016181">
    <property type="entry name" value="Acyl_CoA_acyltransferase"/>
</dbReference>
<keyword evidence="4" id="KW-0012">Acyltransferase</keyword>
<dbReference type="PANTHER" id="PTHR36449">
    <property type="entry name" value="ACETYLTRANSFERASE-RELATED"/>
    <property type="match status" value="1"/>
</dbReference>
<protein>
    <submittedName>
        <fullName evidence="7">GCN5-related N-acetyltransferase</fullName>
    </submittedName>
</protein>
<dbReference type="RefSeq" id="WP_235012044.1">
    <property type="nucleotide sequence ID" value="NZ_FCOF02000006.1"/>
</dbReference>
<dbReference type="GO" id="GO:0016747">
    <property type="term" value="F:acyltransferase activity, transferring groups other than amino-acyl groups"/>
    <property type="evidence" value="ECO:0007669"/>
    <property type="project" value="InterPro"/>
</dbReference>
<keyword evidence="2" id="KW-1277">Toxin-antitoxin system</keyword>
<evidence type="ECO:0000256" key="2">
    <source>
        <dbReference type="ARBA" id="ARBA00022649"/>
    </source>
</evidence>
<keyword evidence="8" id="KW-1185">Reference proteome</keyword>
<proteinExistence type="predicted"/>
<comment type="catalytic activity">
    <reaction evidence="5">
        <text>glycyl-tRNA(Gly) + acetyl-CoA = N-acetylglycyl-tRNA(Gly) + CoA + H(+)</text>
        <dbReference type="Rhea" id="RHEA:81867"/>
        <dbReference type="Rhea" id="RHEA-COMP:9683"/>
        <dbReference type="Rhea" id="RHEA-COMP:19766"/>
        <dbReference type="ChEBI" id="CHEBI:15378"/>
        <dbReference type="ChEBI" id="CHEBI:57287"/>
        <dbReference type="ChEBI" id="CHEBI:57288"/>
        <dbReference type="ChEBI" id="CHEBI:78522"/>
        <dbReference type="ChEBI" id="CHEBI:232036"/>
    </reaction>
</comment>
<dbReference type="CDD" id="cd04301">
    <property type="entry name" value="NAT_SF"/>
    <property type="match status" value="1"/>
</dbReference>
<evidence type="ECO:0000256" key="1">
    <source>
        <dbReference type="ARBA" id="ARBA00022491"/>
    </source>
</evidence>
<name>A0A158A5A7_9BURK</name>
<dbReference type="AlphaFoldDB" id="A0A158A5A7"/>
<dbReference type="EMBL" id="FCOF02000006">
    <property type="protein sequence ID" value="SAK52816.1"/>
    <property type="molecule type" value="Genomic_DNA"/>
</dbReference>
<dbReference type="SUPFAM" id="SSF55729">
    <property type="entry name" value="Acyl-CoA N-acyltransferases (Nat)"/>
    <property type="match status" value="1"/>
</dbReference>